<gene>
    <name evidence="1" type="ORF">BECKLFY1418C_GA0070996_10621</name>
</gene>
<sequence>MDMSSRPEGEILCIWNFSSQKISRYARNDRLKILIVSFKIFQVTD</sequence>
<name>A0A450WRU2_9GAMM</name>
<evidence type="ECO:0000313" key="1">
    <source>
        <dbReference type="EMBL" id="VFK19708.1"/>
    </source>
</evidence>
<dbReference type="EMBL" id="CAADFN010000062">
    <property type="protein sequence ID" value="VFK19708.1"/>
    <property type="molecule type" value="Genomic_DNA"/>
</dbReference>
<accession>A0A450WRU2</accession>
<reference evidence="1" key="1">
    <citation type="submission" date="2019-02" db="EMBL/GenBank/DDBJ databases">
        <authorList>
            <person name="Gruber-Vodicka R. H."/>
            <person name="Seah K. B. B."/>
        </authorList>
    </citation>
    <scope>NUCLEOTIDE SEQUENCE</scope>
    <source>
        <strain evidence="1">BECK_BY7</strain>
    </source>
</reference>
<proteinExistence type="predicted"/>
<protein>
    <submittedName>
        <fullName evidence="1">Uncharacterized protein</fullName>
    </submittedName>
</protein>
<dbReference type="AlphaFoldDB" id="A0A450WRU2"/>
<organism evidence="1">
    <name type="scientific">Candidatus Kentrum sp. LFY</name>
    <dbReference type="NCBI Taxonomy" id="2126342"/>
    <lineage>
        <taxon>Bacteria</taxon>
        <taxon>Pseudomonadati</taxon>
        <taxon>Pseudomonadota</taxon>
        <taxon>Gammaproteobacteria</taxon>
        <taxon>Candidatus Kentrum</taxon>
    </lineage>
</organism>